<name>A0A3M3WJN1_PSEAP</name>
<protein>
    <submittedName>
        <fullName evidence="1">Uncharacterized protein</fullName>
    </submittedName>
</protein>
<evidence type="ECO:0000313" key="1">
    <source>
        <dbReference type="EMBL" id="RMO57991.1"/>
    </source>
</evidence>
<gene>
    <name evidence="1" type="ORF">ALQ37_03785</name>
</gene>
<accession>A0A3M3WJN1</accession>
<dbReference type="AlphaFoldDB" id="A0A3M3WJN1"/>
<sequence>MLDAHGVEGDEQLAVSVPRAAEHGRDTHEMYVGRQFFDPWIDGRLERVAMRAAIPEQFDDFDLAWLGNRHSACQLYVLLAGLDGRGSLGGHTEQTGGNQSGADDQITHALLLSRLNRLQATVFRPDAKA</sequence>
<proteinExistence type="predicted"/>
<organism evidence="1 2">
    <name type="scientific">Pseudomonas syringae pv. aptata</name>
    <dbReference type="NCBI Taxonomy" id="83167"/>
    <lineage>
        <taxon>Bacteria</taxon>
        <taxon>Pseudomonadati</taxon>
        <taxon>Pseudomonadota</taxon>
        <taxon>Gammaproteobacteria</taxon>
        <taxon>Pseudomonadales</taxon>
        <taxon>Pseudomonadaceae</taxon>
        <taxon>Pseudomonas</taxon>
        <taxon>Pseudomonas syringae</taxon>
    </lineage>
</organism>
<reference evidence="1 2" key="1">
    <citation type="submission" date="2018-08" db="EMBL/GenBank/DDBJ databases">
        <title>Recombination of ecologically and evolutionarily significant loci maintains genetic cohesion in the Pseudomonas syringae species complex.</title>
        <authorList>
            <person name="Dillon M."/>
            <person name="Thakur S."/>
            <person name="Almeida R.N.D."/>
            <person name="Weir B.S."/>
            <person name="Guttman D.S."/>
        </authorList>
    </citation>
    <scope>NUCLEOTIDE SEQUENCE [LARGE SCALE GENOMIC DNA]</scope>
    <source>
        <strain evidence="1 2">ICMP 4388</strain>
    </source>
</reference>
<evidence type="ECO:0000313" key="2">
    <source>
        <dbReference type="Proteomes" id="UP000274541"/>
    </source>
</evidence>
<dbReference type="EMBL" id="RBPX01000367">
    <property type="protein sequence ID" value="RMO57991.1"/>
    <property type="molecule type" value="Genomic_DNA"/>
</dbReference>
<dbReference type="Proteomes" id="UP000274541">
    <property type="component" value="Unassembled WGS sequence"/>
</dbReference>
<comment type="caution">
    <text evidence="1">The sequence shown here is derived from an EMBL/GenBank/DDBJ whole genome shotgun (WGS) entry which is preliminary data.</text>
</comment>